<evidence type="ECO:0000313" key="2">
    <source>
        <dbReference type="Proteomes" id="UP000824120"/>
    </source>
</evidence>
<dbReference type="EMBL" id="JACXVP010000003">
    <property type="protein sequence ID" value="KAG5616783.1"/>
    <property type="molecule type" value="Genomic_DNA"/>
</dbReference>
<gene>
    <name evidence="1" type="ORF">H5410_016607</name>
</gene>
<keyword evidence="2" id="KW-1185">Reference proteome</keyword>
<organism evidence="1 2">
    <name type="scientific">Solanum commersonii</name>
    <name type="common">Commerson's wild potato</name>
    <name type="synonym">Commerson's nightshade</name>
    <dbReference type="NCBI Taxonomy" id="4109"/>
    <lineage>
        <taxon>Eukaryota</taxon>
        <taxon>Viridiplantae</taxon>
        <taxon>Streptophyta</taxon>
        <taxon>Embryophyta</taxon>
        <taxon>Tracheophyta</taxon>
        <taxon>Spermatophyta</taxon>
        <taxon>Magnoliopsida</taxon>
        <taxon>eudicotyledons</taxon>
        <taxon>Gunneridae</taxon>
        <taxon>Pentapetalae</taxon>
        <taxon>asterids</taxon>
        <taxon>lamiids</taxon>
        <taxon>Solanales</taxon>
        <taxon>Solanaceae</taxon>
        <taxon>Solanoideae</taxon>
        <taxon>Solaneae</taxon>
        <taxon>Solanum</taxon>
    </lineage>
</organism>
<comment type="caution">
    <text evidence="1">The sequence shown here is derived from an EMBL/GenBank/DDBJ whole genome shotgun (WGS) entry which is preliminary data.</text>
</comment>
<accession>A0A9J5ZY53</accession>
<sequence length="193" mass="22131">MKREWPPLDGLPSALAISRKFSNDPILEVHYRVDKGAMQPLHKLLFYVVHKIILPRREKRTKANYLDLTIMELLLARHPINLPQLMCKLQGLGYGFWLGELFKSLGVPIQEWQEQTTKDVIGDPNQAVVPTLKRGANGPLQRLRSHLADKEKEIEALRVSHTATIDEMHLSFKAKEAELIVENEKLKSELLQT</sequence>
<name>A0A9J5ZY53_SOLCO</name>
<dbReference type="OrthoDB" id="1300216at2759"/>
<proteinExistence type="predicted"/>
<dbReference type="AlphaFoldDB" id="A0A9J5ZY53"/>
<protein>
    <submittedName>
        <fullName evidence="1">Uncharacterized protein</fullName>
    </submittedName>
</protein>
<reference evidence="1 2" key="1">
    <citation type="submission" date="2020-09" db="EMBL/GenBank/DDBJ databases">
        <title>De no assembly of potato wild relative species, Solanum commersonii.</title>
        <authorList>
            <person name="Cho K."/>
        </authorList>
    </citation>
    <scope>NUCLEOTIDE SEQUENCE [LARGE SCALE GENOMIC DNA]</scope>
    <source>
        <strain evidence="1">LZ3.2</strain>
        <tissue evidence="1">Leaf</tissue>
    </source>
</reference>
<dbReference type="Proteomes" id="UP000824120">
    <property type="component" value="Chromosome 3"/>
</dbReference>
<evidence type="ECO:0000313" key="1">
    <source>
        <dbReference type="EMBL" id="KAG5616783.1"/>
    </source>
</evidence>